<dbReference type="SUPFAM" id="SSF159006">
    <property type="entry name" value="YopX-like"/>
    <property type="match status" value="1"/>
</dbReference>
<gene>
    <name evidence="2" type="ORF">MM415A03722_0007</name>
    <name evidence="3" type="ORF">MM415B04184_0007</name>
</gene>
<dbReference type="Pfam" id="PF09643">
    <property type="entry name" value="YopX"/>
    <property type="match status" value="1"/>
</dbReference>
<evidence type="ECO:0000259" key="1">
    <source>
        <dbReference type="Pfam" id="PF09643"/>
    </source>
</evidence>
<sequence>MKYGKGKDESVVSIISRPIPSPQNEWYKKDTGVDDARGVRIHEGDILKDHSKCFIKCYGDMTEIISVAFRYGQFGVLRYRWLEGGHVKKEENGRFCKDLHGWIESSIRHANGGGHGFIIIGNIHDNPEMINFSNDEEKSVGKPSPVGIALEQYVIDAPAQFEVMQLMNEGGAKEAQWLLEKGSPEKLKKGSPTIKSDFLDIPTWSDK</sequence>
<evidence type="ECO:0000313" key="2">
    <source>
        <dbReference type="EMBL" id="QJA70458.1"/>
    </source>
</evidence>
<dbReference type="InterPro" id="IPR023385">
    <property type="entry name" value="YopX-like_C"/>
</dbReference>
<dbReference type="Gene3D" id="2.30.30.290">
    <property type="entry name" value="YopX-like domains"/>
    <property type="match status" value="1"/>
</dbReference>
<proteinExistence type="predicted"/>
<feature type="domain" description="YopX protein" evidence="1">
    <location>
        <begin position="29"/>
        <end position="130"/>
    </location>
</feature>
<dbReference type="InterPro" id="IPR019096">
    <property type="entry name" value="YopX_protein"/>
</dbReference>
<dbReference type="EMBL" id="MT143159">
    <property type="protein sequence ID" value="QJA93564.1"/>
    <property type="molecule type" value="Genomic_DNA"/>
</dbReference>
<name>A0A6M3JMJ0_9ZZZZ</name>
<organism evidence="2">
    <name type="scientific">viral metagenome</name>
    <dbReference type="NCBI Taxonomy" id="1070528"/>
    <lineage>
        <taxon>unclassified sequences</taxon>
        <taxon>metagenomes</taxon>
        <taxon>organismal metagenomes</taxon>
    </lineage>
</organism>
<reference evidence="2" key="1">
    <citation type="submission" date="2020-03" db="EMBL/GenBank/DDBJ databases">
        <title>The deep terrestrial virosphere.</title>
        <authorList>
            <person name="Holmfeldt K."/>
            <person name="Nilsson E."/>
            <person name="Simone D."/>
            <person name="Lopez-Fernandez M."/>
            <person name="Wu X."/>
            <person name="de Brujin I."/>
            <person name="Lundin D."/>
            <person name="Andersson A."/>
            <person name="Bertilsson S."/>
            <person name="Dopson M."/>
        </authorList>
    </citation>
    <scope>NUCLEOTIDE SEQUENCE</scope>
    <source>
        <strain evidence="2">MM415A03722</strain>
        <strain evidence="3">MM415B04184</strain>
    </source>
</reference>
<dbReference type="EMBL" id="MT141794">
    <property type="protein sequence ID" value="QJA70458.1"/>
    <property type="molecule type" value="Genomic_DNA"/>
</dbReference>
<dbReference type="AlphaFoldDB" id="A0A6M3JMJ0"/>
<accession>A0A6M3JMJ0</accession>
<protein>
    <submittedName>
        <fullName evidence="2">Putative YopX protein</fullName>
    </submittedName>
</protein>
<evidence type="ECO:0000313" key="3">
    <source>
        <dbReference type="EMBL" id="QJA93564.1"/>
    </source>
</evidence>